<evidence type="ECO:0000256" key="3">
    <source>
        <dbReference type="ARBA" id="ARBA00022833"/>
    </source>
</evidence>
<evidence type="ECO:0000256" key="5">
    <source>
        <dbReference type="SAM" id="Phobius"/>
    </source>
</evidence>
<keyword evidence="8" id="KW-1185">Reference proteome</keyword>
<dbReference type="InterPro" id="IPR010666">
    <property type="entry name" value="Znf_GRF"/>
</dbReference>
<keyword evidence="5" id="KW-0812">Transmembrane</keyword>
<reference evidence="7" key="1">
    <citation type="submission" date="2019-10" db="EMBL/GenBank/DDBJ databases">
        <authorList>
            <person name="Zhang R."/>
            <person name="Pan Y."/>
            <person name="Wang J."/>
            <person name="Ma R."/>
            <person name="Yu S."/>
        </authorList>
    </citation>
    <scope>NUCLEOTIDE SEQUENCE</scope>
    <source>
        <strain evidence="7">LA-IB0</strain>
        <tissue evidence="7">Leaf</tissue>
    </source>
</reference>
<protein>
    <recommendedName>
        <fullName evidence="6">GRF-type domain-containing protein</fullName>
    </recommendedName>
</protein>
<comment type="caution">
    <text evidence="7">The sequence shown here is derived from an EMBL/GenBank/DDBJ whole genome shotgun (WGS) entry which is preliminary data.</text>
</comment>
<dbReference type="AlphaFoldDB" id="A0AAV6WNC2"/>
<feature type="domain" description="GRF-type" evidence="6">
    <location>
        <begin position="15"/>
        <end position="57"/>
    </location>
</feature>
<gene>
    <name evidence="7" type="ORF">BUALT_Bualt14G0024200</name>
</gene>
<sequence>MWQQTAEEIIMDEICVCGKNTTRKTSWTDLNLGRRYVVCKKFKQVDGCAYFMWLDPPMCTRARQIIPGLLRRVNRFEEDLKKKSKRERLFWVALLVSWAIMFIMAM</sequence>
<dbReference type="Pfam" id="PF06839">
    <property type="entry name" value="Zn_ribbon_GRF"/>
    <property type="match status" value="1"/>
</dbReference>
<dbReference type="PANTHER" id="PTHR33248">
    <property type="entry name" value="ZINC ION-BINDING PROTEIN"/>
    <property type="match status" value="1"/>
</dbReference>
<keyword evidence="5" id="KW-0472">Membrane</keyword>
<evidence type="ECO:0000256" key="2">
    <source>
        <dbReference type="ARBA" id="ARBA00022771"/>
    </source>
</evidence>
<accession>A0AAV6WNC2</accession>
<keyword evidence="5" id="KW-1133">Transmembrane helix</keyword>
<dbReference type="GO" id="GO:0008270">
    <property type="term" value="F:zinc ion binding"/>
    <property type="evidence" value="ECO:0007669"/>
    <property type="project" value="UniProtKB-KW"/>
</dbReference>
<evidence type="ECO:0000313" key="8">
    <source>
        <dbReference type="Proteomes" id="UP000826271"/>
    </source>
</evidence>
<feature type="transmembrane region" description="Helical" evidence="5">
    <location>
        <begin position="89"/>
        <end position="105"/>
    </location>
</feature>
<evidence type="ECO:0000313" key="7">
    <source>
        <dbReference type="EMBL" id="KAG8369541.1"/>
    </source>
</evidence>
<proteinExistence type="predicted"/>
<dbReference type="PROSITE" id="PS51999">
    <property type="entry name" value="ZF_GRF"/>
    <property type="match status" value="1"/>
</dbReference>
<name>A0AAV6WNC2_9LAMI</name>
<keyword evidence="3" id="KW-0862">Zinc</keyword>
<dbReference type="EMBL" id="WHWC01000014">
    <property type="protein sequence ID" value="KAG8369541.1"/>
    <property type="molecule type" value="Genomic_DNA"/>
</dbReference>
<evidence type="ECO:0000259" key="6">
    <source>
        <dbReference type="PROSITE" id="PS51999"/>
    </source>
</evidence>
<dbReference type="Proteomes" id="UP000826271">
    <property type="component" value="Unassembled WGS sequence"/>
</dbReference>
<evidence type="ECO:0000256" key="4">
    <source>
        <dbReference type="PROSITE-ProRule" id="PRU01343"/>
    </source>
</evidence>
<keyword evidence="2 4" id="KW-0863">Zinc-finger</keyword>
<keyword evidence="1" id="KW-0479">Metal-binding</keyword>
<organism evidence="7 8">
    <name type="scientific">Buddleja alternifolia</name>
    <dbReference type="NCBI Taxonomy" id="168488"/>
    <lineage>
        <taxon>Eukaryota</taxon>
        <taxon>Viridiplantae</taxon>
        <taxon>Streptophyta</taxon>
        <taxon>Embryophyta</taxon>
        <taxon>Tracheophyta</taxon>
        <taxon>Spermatophyta</taxon>
        <taxon>Magnoliopsida</taxon>
        <taxon>eudicotyledons</taxon>
        <taxon>Gunneridae</taxon>
        <taxon>Pentapetalae</taxon>
        <taxon>asterids</taxon>
        <taxon>lamiids</taxon>
        <taxon>Lamiales</taxon>
        <taxon>Scrophulariaceae</taxon>
        <taxon>Buddlejeae</taxon>
        <taxon>Buddleja</taxon>
    </lineage>
</organism>
<evidence type="ECO:0000256" key="1">
    <source>
        <dbReference type="ARBA" id="ARBA00022723"/>
    </source>
</evidence>